<evidence type="ECO:0008006" key="3">
    <source>
        <dbReference type="Google" id="ProtNLM"/>
    </source>
</evidence>
<sequence length="141" mass="16661">MRIRGHHLICNLGYKGKGYDERFTSVMSNVMYLIKMNPDLNVRVIDDIDILCSACPNRKGEKYCTNKDTEANKRIKQMDHLVLDILDIQPYSLHNWTELQKKIALDFKLEHLNKLCKNCEWRQLGYCRQGLLDLKEKYNLV</sequence>
<name>A0A9W5Y870_9FIRM</name>
<dbReference type="RefSeq" id="WP_281811416.1">
    <property type="nucleotide sequence ID" value="NZ_BRLB01000001.1"/>
</dbReference>
<reference evidence="1" key="1">
    <citation type="submission" date="2022-06" db="EMBL/GenBank/DDBJ databases">
        <title>Vallitalea longa sp. nov., an anaerobic bacterium isolated from marine sediment.</title>
        <authorList>
            <person name="Hirano S."/>
            <person name="Terahara T."/>
            <person name="Mori K."/>
            <person name="Hamada M."/>
            <person name="Matsumoto R."/>
            <person name="Kobayashi T."/>
        </authorList>
    </citation>
    <scope>NUCLEOTIDE SEQUENCE</scope>
    <source>
        <strain evidence="1">SH18-1</strain>
    </source>
</reference>
<protein>
    <recommendedName>
        <fullName evidence="3">DUF1284 domain-containing protein</fullName>
    </recommendedName>
</protein>
<dbReference type="AlphaFoldDB" id="A0A9W5Y870"/>
<accession>A0A9W5Y870</accession>
<keyword evidence="2" id="KW-1185">Reference proteome</keyword>
<comment type="caution">
    <text evidence="1">The sequence shown here is derived from an EMBL/GenBank/DDBJ whole genome shotgun (WGS) entry which is preliminary data.</text>
</comment>
<dbReference type="EMBL" id="BRLB01000001">
    <property type="protein sequence ID" value="GKX27771.1"/>
    <property type="molecule type" value="Genomic_DNA"/>
</dbReference>
<organism evidence="1 2">
    <name type="scientific">Vallitalea longa</name>
    <dbReference type="NCBI Taxonomy" id="2936439"/>
    <lineage>
        <taxon>Bacteria</taxon>
        <taxon>Bacillati</taxon>
        <taxon>Bacillota</taxon>
        <taxon>Clostridia</taxon>
        <taxon>Lachnospirales</taxon>
        <taxon>Vallitaleaceae</taxon>
        <taxon>Vallitalea</taxon>
    </lineage>
</organism>
<evidence type="ECO:0000313" key="2">
    <source>
        <dbReference type="Proteomes" id="UP001144256"/>
    </source>
</evidence>
<proteinExistence type="predicted"/>
<gene>
    <name evidence="1" type="ORF">SH1V18_02510</name>
</gene>
<evidence type="ECO:0000313" key="1">
    <source>
        <dbReference type="EMBL" id="GKX27771.1"/>
    </source>
</evidence>
<dbReference type="InterPro" id="IPR009702">
    <property type="entry name" value="DUF1284"/>
</dbReference>
<dbReference type="Proteomes" id="UP001144256">
    <property type="component" value="Unassembled WGS sequence"/>
</dbReference>
<dbReference type="Pfam" id="PF06935">
    <property type="entry name" value="DUF1284"/>
    <property type="match status" value="1"/>
</dbReference>